<dbReference type="EMBL" id="POAF01000006">
    <property type="protein sequence ID" value="RBM00140.1"/>
    <property type="molecule type" value="Genomic_DNA"/>
</dbReference>
<proteinExistence type="inferred from homology"/>
<protein>
    <recommendedName>
        <fullName evidence="5">ABC transporter domain-containing protein</fullName>
    </recommendedName>
</protein>
<dbReference type="PROSITE" id="PS00211">
    <property type="entry name" value="ABC_TRANSPORTER_1"/>
    <property type="match status" value="1"/>
</dbReference>
<evidence type="ECO:0000313" key="7">
    <source>
        <dbReference type="Proteomes" id="UP000252167"/>
    </source>
</evidence>
<dbReference type="Pfam" id="PF00005">
    <property type="entry name" value="ABC_tran"/>
    <property type="match status" value="1"/>
</dbReference>
<keyword evidence="3" id="KW-0547">Nucleotide-binding</keyword>
<dbReference type="InterPro" id="IPR003593">
    <property type="entry name" value="AAA+_ATPase"/>
</dbReference>
<name>A0A365YCW0_9MICC</name>
<sequence>MHIQVSSVSKHYGKAHILKEISCSIPAGQITGLLGPNGSGKSTLMRMVLGLGTPDSGSILYDGVRYSDLPNPGAAVGSLLDAAARHPGRNVRDSFSLAAGMLGISNSRRDEVIEQMGLESVAKRRFKSLSLGMRQRVGLGIAILGRPRCLILDEPVNGLDIEAISWLRGLLTGFAQDGGSVLVSSHLLQELQSYAHRVVIIDRGSVATESTLSDLSNPDSQVSVEADEPEKLAKLLLAHGFAVSDHAVPGWLKVQASNRQVAQIAMEHRILITSLGSQQEHQLEEAYLRLTQGEYSVHRTEVL</sequence>
<evidence type="ECO:0000256" key="2">
    <source>
        <dbReference type="ARBA" id="ARBA00022448"/>
    </source>
</evidence>
<keyword evidence="4" id="KW-0067">ATP-binding</keyword>
<keyword evidence="2" id="KW-0813">Transport</keyword>
<evidence type="ECO:0000256" key="1">
    <source>
        <dbReference type="ARBA" id="ARBA00005417"/>
    </source>
</evidence>
<accession>A0A365YCW0</accession>
<dbReference type="InterPro" id="IPR027417">
    <property type="entry name" value="P-loop_NTPase"/>
</dbReference>
<evidence type="ECO:0000256" key="3">
    <source>
        <dbReference type="ARBA" id="ARBA00022741"/>
    </source>
</evidence>
<keyword evidence="7" id="KW-1185">Reference proteome</keyword>
<dbReference type="GO" id="GO:0016887">
    <property type="term" value="F:ATP hydrolysis activity"/>
    <property type="evidence" value="ECO:0007669"/>
    <property type="project" value="InterPro"/>
</dbReference>
<dbReference type="InterPro" id="IPR003439">
    <property type="entry name" value="ABC_transporter-like_ATP-bd"/>
</dbReference>
<comment type="caution">
    <text evidence="6">The sequence shown here is derived from an EMBL/GenBank/DDBJ whole genome shotgun (WGS) entry which is preliminary data.</text>
</comment>
<dbReference type="PROSITE" id="PS50893">
    <property type="entry name" value="ABC_TRANSPORTER_2"/>
    <property type="match status" value="1"/>
</dbReference>
<gene>
    <name evidence="6" type="ORF">C1H84_13535</name>
</gene>
<dbReference type="PANTHER" id="PTHR43335">
    <property type="entry name" value="ABC TRANSPORTER, ATP-BINDING PROTEIN"/>
    <property type="match status" value="1"/>
</dbReference>
<dbReference type="Proteomes" id="UP000252167">
    <property type="component" value="Unassembled WGS sequence"/>
</dbReference>
<evidence type="ECO:0000256" key="4">
    <source>
        <dbReference type="ARBA" id="ARBA00022840"/>
    </source>
</evidence>
<dbReference type="Gene3D" id="3.40.50.300">
    <property type="entry name" value="P-loop containing nucleotide triphosphate hydrolases"/>
    <property type="match status" value="1"/>
</dbReference>
<evidence type="ECO:0000259" key="5">
    <source>
        <dbReference type="PROSITE" id="PS50893"/>
    </source>
</evidence>
<dbReference type="AlphaFoldDB" id="A0A365YCW0"/>
<evidence type="ECO:0000313" key="6">
    <source>
        <dbReference type="EMBL" id="RBM00140.1"/>
    </source>
</evidence>
<organism evidence="6 7">
    <name type="scientific">Glutamicibacter soli</name>
    <dbReference type="NCBI Taxonomy" id="453836"/>
    <lineage>
        <taxon>Bacteria</taxon>
        <taxon>Bacillati</taxon>
        <taxon>Actinomycetota</taxon>
        <taxon>Actinomycetes</taxon>
        <taxon>Micrococcales</taxon>
        <taxon>Micrococcaceae</taxon>
        <taxon>Glutamicibacter</taxon>
    </lineage>
</organism>
<dbReference type="InterPro" id="IPR017871">
    <property type="entry name" value="ABC_transporter-like_CS"/>
</dbReference>
<reference evidence="6 7" key="1">
    <citation type="submission" date="2018-01" db="EMBL/GenBank/DDBJ databases">
        <title>Glutamicibacter soli strain NHPC-3 Whole genome sequence and assembly.</title>
        <authorList>
            <person name="Choudhury P."/>
            <person name="Gupta D."/>
            <person name="Sengupta K."/>
            <person name="Jawed A."/>
            <person name="Sultana N."/>
            <person name="Saha P."/>
        </authorList>
    </citation>
    <scope>NUCLEOTIDE SEQUENCE [LARGE SCALE GENOMIC DNA]</scope>
    <source>
        <strain evidence="6 7">NHPC-3</strain>
    </source>
</reference>
<dbReference type="SUPFAM" id="SSF52540">
    <property type="entry name" value="P-loop containing nucleoside triphosphate hydrolases"/>
    <property type="match status" value="1"/>
</dbReference>
<dbReference type="GO" id="GO:0005524">
    <property type="term" value="F:ATP binding"/>
    <property type="evidence" value="ECO:0007669"/>
    <property type="project" value="UniProtKB-KW"/>
</dbReference>
<dbReference type="PANTHER" id="PTHR43335:SF4">
    <property type="entry name" value="ABC TRANSPORTER, ATP-BINDING PROTEIN"/>
    <property type="match status" value="1"/>
</dbReference>
<feature type="domain" description="ABC transporter" evidence="5">
    <location>
        <begin position="3"/>
        <end position="228"/>
    </location>
</feature>
<dbReference type="SMART" id="SM00382">
    <property type="entry name" value="AAA"/>
    <property type="match status" value="1"/>
</dbReference>
<comment type="similarity">
    <text evidence="1">Belongs to the ABC transporter superfamily.</text>
</comment>
<dbReference type="RefSeq" id="WP_047118022.1">
    <property type="nucleotide sequence ID" value="NZ_CM125969.1"/>
</dbReference>